<dbReference type="FunFam" id="1.10.287.130:FF:000040">
    <property type="entry name" value="PAS domain-containing sensor histidine kinase"/>
    <property type="match status" value="1"/>
</dbReference>
<dbReference type="KEGG" id="bon:A361_14180"/>
<organism evidence="13 14">
    <name type="scientific">Cytobacillus oceanisediminis 2691</name>
    <dbReference type="NCBI Taxonomy" id="1196031"/>
    <lineage>
        <taxon>Bacteria</taxon>
        <taxon>Bacillati</taxon>
        <taxon>Bacillota</taxon>
        <taxon>Bacilli</taxon>
        <taxon>Bacillales</taxon>
        <taxon>Bacillaceae</taxon>
        <taxon>Cytobacillus</taxon>
    </lineage>
</organism>
<dbReference type="Pfam" id="PF13426">
    <property type="entry name" value="PAS_9"/>
    <property type="match status" value="1"/>
</dbReference>
<evidence type="ECO:0000259" key="12">
    <source>
        <dbReference type="PROSITE" id="PS50113"/>
    </source>
</evidence>
<comment type="catalytic activity">
    <reaction evidence="1">
        <text>ATP + protein L-histidine = ADP + protein N-phospho-L-histidine.</text>
        <dbReference type="EC" id="2.7.13.3"/>
    </reaction>
</comment>
<keyword evidence="10" id="KW-0812">Transmembrane</keyword>
<sequence>MSKRTGQISLVLISVLFTSYQTIFSQETFFTFDFILFTCIAWFVGWQFDKSRYYAEKARASEKSHKLLLESLPVSVLIHKDFEILYANSTAVAELSSSDKGALIGRSLLDFIELDYMGRLQERYQYIKSEKQLLNNIEYKIKRFDGTTRFFEVSSLYVEFEGKEAILSIGTDISDKKEEQEKLLQKSEKLALLGQMAAGIAHEIRNPLTSIKGFVQLFKSNSQKDEYFDIVLSELDRINGIVGEFLVLAKPTADIFEKQDLTKLINEVILLSSTQSVLNNVEIAAENNLHAPMIHCEKNQLKQVFLNIIKNAIEAMPGGGELNIKVFKKSGNTISIQFIDQGVGISEDRISSLGEPFYTTKEKGTGLGLMICYKIIENHNGRLIVESKVGEGTKIEIELPYEGDSIHAEDDQNGNIVLI</sequence>
<keyword evidence="6 13" id="KW-0418">Kinase</keyword>
<keyword evidence="7" id="KW-0067">ATP-binding</keyword>
<accession>A0A160MBI2</accession>
<feature type="domain" description="Histidine kinase" evidence="11">
    <location>
        <begin position="199"/>
        <end position="403"/>
    </location>
</feature>
<dbReference type="EMBL" id="CP015506">
    <property type="protein sequence ID" value="AND40249.1"/>
    <property type="molecule type" value="Genomic_DNA"/>
</dbReference>
<dbReference type="SMART" id="SM00388">
    <property type="entry name" value="HisKA"/>
    <property type="match status" value="1"/>
</dbReference>
<dbReference type="GO" id="GO:0000155">
    <property type="term" value="F:phosphorelay sensor kinase activity"/>
    <property type="evidence" value="ECO:0007669"/>
    <property type="project" value="InterPro"/>
</dbReference>
<dbReference type="InterPro" id="IPR035965">
    <property type="entry name" value="PAS-like_dom_sf"/>
</dbReference>
<evidence type="ECO:0000313" key="14">
    <source>
        <dbReference type="Proteomes" id="UP000077856"/>
    </source>
</evidence>
<protein>
    <recommendedName>
        <fullName evidence="2">histidine kinase</fullName>
        <ecNumber evidence="2">2.7.13.3</ecNumber>
    </recommendedName>
</protein>
<evidence type="ECO:0000256" key="2">
    <source>
        <dbReference type="ARBA" id="ARBA00012438"/>
    </source>
</evidence>
<dbReference type="InterPro" id="IPR000700">
    <property type="entry name" value="PAS-assoc_C"/>
</dbReference>
<keyword evidence="4" id="KW-0808">Transferase</keyword>
<dbReference type="InterPro" id="IPR003594">
    <property type="entry name" value="HATPase_dom"/>
</dbReference>
<dbReference type="PROSITE" id="PS50113">
    <property type="entry name" value="PAC"/>
    <property type="match status" value="1"/>
</dbReference>
<dbReference type="SUPFAM" id="SSF47384">
    <property type="entry name" value="Homodimeric domain of signal transducing histidine kinase"/>
    <property type="match status" value="1"/>
</dbReference>
<dbReference type="InterPro" id="IPR000014">
    <property type="entry name" value="PAS"/>
</dbReference>
<dbReference type="InterPro" id="IPR004358">
    <property type="entry name" value="Sig_transdc_His_kin-like_C"/>
</dbReference>
<evidence type="ECO:0000259" key="11">
    <source>
        <dbReference type="PROSITE" id="PS50109"/>
    </source>
</evidence>
<evidence type="ECO:0000256" key="1">
    <source>
        <dbReference type="ARBA" id="ARBA00000085"/>
    </source>
</evidence>
<dbReference type="EC" id="2.7.13.3" evidence="2"/>
<dbReference type="InterPro" id="IPR036890">
    <property type="entry name" value="HATPase_C_sf"/>
</dbReference>
<name>A0A160MBI2_9BACI</name>
<evidence type="ECO:0000256" key="8">
    <source>
        <dbReference type="ARBA" id="ARBA00022969"/>
    </source>
</evidence>
<evidence type="ECO:0000256" key="4">
    <source>
        <dbReference type="ARBA" id="ARBA00022679"/>
    </source>
</evidence>
<evidence type="ECO:0000256" key="5">
    <source>
        <dbReference type="ARBA" id="ARBA00022741"/>
    </source>
</evidence>
<dbReference type="PANTHER" id="PTHR43065:SF34">
    <property type="entry name" value="SPORULATION KINASE A"/>
    <property type="match status" value="1"/>
</dbReference>
<evidence type="ECO:0000256" key="7">
    <source>
        <dbReference type="ARBA" id="ARBA00022840"/>
    </source>
</evidence>
<keyword evidence="5" id="KW-0547">Nucleotide-binding</keyword>
<keyword evidence="8" id="KW-0749">Sporulation</keyword>
<evidence type="ECO:0000313" key="13">
    <source>
        <dbReference type="EMBL" id="AND40249.1"/>
    </source>
</evidence>
<dbReference type="PROSITE" id="PS50109">
    <property type="entry name" value="HIS_KIN"/>
    <property type="match status" value="1"/>
</dbReference>
<dbReference type="SUPFAM" id="SSF55874">
    <property type="entry name" value="ATPase domain of HSP90 chaperone/DNA topoisomerase II/histidine kinase"/>
    <property type="match status" value="1"/>
</dbReference>
<dbReference type="SMART" id="SM00387">
    <property type="entry name" value="HATPase_c"/>
    <property type="match status" value="1"/>
</dbReference>
<dbReference type="CDD" id="cd00130">
    <property type="entry name" value="PAS"/>
    <property type="match status" value="1"/>
</dbReference>
<dbReference type="Proteomes" id="UP000077856">
    <property type="component" value="Chromosome"/>
</dbReference>
<dbReference type="SUPFAM" id="SSF55785">
    <property type="entry name" value="PYP-like sensor domain (PAS domain)"/>
    <property type="match status" value="1"/>
</dbReference>
<reference evidence="13 14" key="1">
    <citation type="submission" date="2016-04" db="EMBL/GenBank/DDBJ databases">
        <title>Complete genome sequence of Bacillus oceanisediminis strain 2691.</title>
        <authorList>
            <person name="Jeong H."/>
            <person name="Kim H.J."/>
            <person name="Lee D.-W."/>
        </authorList>
    </citation>
    <scope>NUCLEOTIDE SEQUENCE [LARGE SCALE GENOMIC DNA]</scope>
    <source>
        <strain evidence="13 14">2691</strain>
    </source>
</reference>
<keyword evidence="10" id="KW-0472">Membrane</keyword>
<feature type="transmembrane region" description="Helical" evidence="10">
    <location>
        <begin position="7"/>
        <end position="23"/>
    </location>
</feature>
<dbReference type="Pfam" id="PF02518">
    <property type="entry name" value="HATPase_c"/>
    <property type="match status" value="1"/>
</dbReference>
<dbReference type="eggNOG" id="COG3852">
    <property type="taxonomic scope" value="Bacteria"/>
</dbReference>
<dbReference type="STRING" id="1196031.A361_14180"/>
<dbReference type="RefSeq" id="WP_009334306.1">
    <property type="nucleotide sequence ID" value="NZ_CP015506.1"/>
</dbReference>
<dbReference type="PANTHER" id="PTHR43065">
    <property type="entry name" value="SENSOR HISTIDINE KINASE"/>
    <property type="match status" value="1"/>
</dbReference>
<evidence type="ECO:0000256" key="3">
    <source>
        <dbReference type="ARBA" id="ARBA00022553"/>
    </source>
</evidence>
<gene>
    <name evidence="13" type="ORF">A361_14180</name>
</gene>
<dbReference type="CDD" id="cd00082">
    <property type="entry name" value="HisKA"/>
    <property type="match status" value="1"/>
</dbReference>
<dbReference type="AlphaFoldDB" id="A0A160MBI2"/>
<proteinExistence type="predicted"/>
<dbReference type="Gene3D" id="3.30.565.10">
    <property type="entry name" value="Histidine kinase-like ATPase, C-terminal domain"/>
    <property type="match status" value="1"/>
</dbReference>
<dbReference type="Pfam" id="PF00512">
    <property type="entry name" value="HisKA"/>
    <property type="match status" value="1"/>
</dbReference>
<keyword evidence="9" id="KW-0902">Two-component regulatory system</keyword>
<evidence type="ECO:0000256" key="9">
    <source>
        <dbReference type="ARBA" id="ARBA00023012"/>
    </source>
</evidence>
<dbReference type="PRINTS" id="PR00344">
    <property type="entry name" value="BCTRLSENSOR"/>
</dbReference>
<dbReference type="GO" id="GO:0030435">
    <property type="term" value="P:sporulation resulting in formation of a cellular spore"/>
    <property type="evidence" value="ECO:0007669"/>
    <property type="project" value="UniProtKB-KW"/>
</dbReference>
<keyword evidence="3" id="KW-0597">Phosphoprotein</keyword>
<evidence type="ECO:0000256" key="10">
    <source>
        <dbReference type="SAM" id="Phobius"/>
    </source>
</evidence>
<evidence type="ECO:0000256" key="6">
    <source>
        <dbReference type="ARBA" id="ARBA00022777"/>
    </source>
</evidence>
<feature type="domain" description="PAC" evidence="12">
    <location>
        <begin position="135"/>
        <end position="185"/>
    </location>
</feature>
<feature type="transmembrane region" description="Helical" evidence="10">
    <location>
        <begin position="29"/>
        <end position="48"/>
    </location>
</feature>
<keyword evidence="10" id="KW-1133">Transmembrane helix</keyword>
<dbReference type="NCBIfam" id="TIGR00229">
    <property type="entry name" value="sensory_box"/>
    <property type="match status" value="1"/>
</dbReference>
<dbReference type="InterPro" id="IPR005467">
    <property type="entry name" value="His_kinase_dom"/>
</dbReference>
<dbReference type="GO" id="GO:0005524">
    <property type="term" value="F:ATP binding"/>
    <property type="evidence" value="ECO:0007669"/>
    <property type="project" value="UniProtKB-KW"/>
</dbReference>
<dbReference type="Gene3D" id="1.10.287.130">
    <property type="match status" value="1"/>
</dbReference>
<dbReference type="InterPro" id="IPR036097">
    <property type="entry name" value="HisK_dim/P_sf"/>
</dbReference>
<dbReference type="Gene3D" id="3.30.450.20">
    <property type="entry name" value="PAS domain"/>
    <property type="match status" value="1"/>
</dbReference>
<dbReference type="InterPro" id="IPR003661">
    <property type="entry name" value="HisK_dim/P_dom"/>
</dbReference>